<comment type="caution">
    <text evidence="1">The sequence shown here is derived from an EMBL/GenBank/DDBJ whole genome shotgun (WGS) entry which is preliminary data.</text>
</comment>
<evidence type="ECO:0000313" key="4">
    <source>
        <dbReference type="Proteomes" id="UP000494256"/>
    </source>
</evidence>
<sequence>MRANGVEQSDLSGEVMNDESSYLTVDCETMVPHGDMDWNGSRTRGGHDLSGLSVREQCVMVWNDQCVVEQHGAPNLRVSSAREQSAGSSEVVLSVSCVQDRSGRSDYGSAVASTAVRRGGRENSEERGVVSCVSAGLGRGGHLVRHRCRASHEMLIRSRLAEQCTPRNTRKYNITISIE</sequence>
<accession>A0A8S0Z5I9</accession>
<keyword evidence="3" id="KW-1185">Reference proteome</keyword>
<dbReference type="EMBL" id="CADEBD010000282">
    <property type="protein sequence ID" value="CAB3228181.1"/>
    <property type="molecule type" value="Genomic_DNA"/>
</dbReference>
<dbReference type="OrthoDB" id="10591822at2759"/>
<reference evidence="3 4" key="1">
    <citation type="submission" date="2020-04" db="EMBL/GenBank/DDBJ databases">
        <authorList>
            <person name="Wallbank WR R."/>
            <person name="Pardo Diaz C."/>
            <person name="Kozak K."/>
            <person name="Martin S."/>
            <person name="Jiggins C."/>
            <person name="Moest M."/>
            <person name="Warren A I."/>
            <person name="Byers J.R.P. K."/>
            <person name="Montejo-Kovacevich G."/>
            <person name="Yen C E."/>
        </authorList>
    </citation>
    <scope>NUCLEOTIDE SEQUENCE [LARGE SCALE GENOMIC DNA]</scope>
</reference>
<evidence type="ECO:0000313" key="1">
    <source>
        <dbReference type="EMBL" id="CAB3227957.1"/>
    </source>
</evidence>
<gene>
    <name evidence="2" type="ORF">APLA_LOCUS3410</name>
    <name evidence="1" type="ORF">APLA_LOCUS3503</name>
</gene>
<dbReference type="AlphaFoldDB" id="A0A8S0Z5I9"/>
<name>A0A8S0Z5I9_ARCPL</name>
<dbReference type="Proteomes" id="UP000494106">
    <property type="component" value="Unassembled WGS sequence"/>
</dbReference>
<dbReference type="Proteomes" id="UP000494256">
    <property type="component" value="Unassembled WGS sequence"/>
</dbReference>
<organism evidence="1 3">
    <name type="scientific">Arctia plantaginis</name>
    <name type="common">Wood tiger moth</name>
    <name type="synonym">Phalaena plantaginis</name>
    <dbReference type="NCBI Taxonomy" id="874455"/>
    <lineage>
        <taxon>Eukaryota</taxon>
        <taxon>Metazoa</taxon>
        <taxon>Ecdysozoa</taxon>
        <taxon>Arthropoda</taxon>
        <taxon>Hexapoda</taxon>
        <taxon>Insecta</taxon>
        <taxon>Pterygota</taxon>
        <taxon>Neoptera</taxon>
        <taxon>Endopterygota</taxon>
        <taxon>Lepidoptera</taxon>
        <taxon>Glossata</taxon>
        <taxon>Ditrysia</taxon>
        <taxon>Noctuoidea</taxon>
        <taxon>Erebidae</taxon>
        <taxon>Arctiinae</taxon>
        <taxon>Arctia</taxon>
    </lineage>
</organism>
<proteinExistence type="predicted"/>
<protein>
    <submittedName>
        <fullName evidence="1">Uncharacterized protein</fullName>
    </submittedName>
</protein>
<evidence type="ECO:0000313" key="3">
    <source>
        <dbReference type="Proteomes" id="UP000494106"/>
    </source>
</evidence>
<dbReference type="EMBL" id="CADEBC010000301">
    <property type="protein sequence ID" value="CAB3227957.1"/>
    <property type="molecule type" value="Genomic_DNA"/>
</dbReference>
<evidence type="ECO:0000313" key="2">
    <source>
        <dbReference type="EMBL" id="CAB3228181.1"/>
    </source>
</evidence>